<evidence type="ECO:0000259" key="5">
    <source>
        <dbReference type="PROSITE" id="PS50937"/>
    </source>
</evidence>
<dbReference type="InterPro" id="IPR000551">
    <property type="entry name" value="MerR-type_HTH_dom"/>
</dbReference>
<dbReference type="PRINTS" id="PR00040">
    <property type="entry name" value="HTHMERR"/>
</dbReference>
<name>A0A7W7Q1N4_9PSEU</name>
<evidence type="ECO:0000313" key="7">
    <source>
        <dbReference type="Proteomes" id="UP000520767"/>
    </source>
</evidence>
<comment type="caution">
    <text evidence="6">The sequence shown here is derived from an EMBL/GenBank/DDBJ whole genome shotgun (WGS) entry which is preliminary data.</text>
</comment>
<dbReference type="InterPro" id="IPR047057">
    <property type="entry name" value="MerR_fam"/>
</dbReference>
<keyword evidence="3 6" id="KW-0238">DNA-binding</keyword>
<dbReference type="SMART" id="SM00422">
    <property type="entry name" value="HTH_MERR"/>
    <property type="match status" value="1"/>
</dbReference>
<keyword evidence="7" id="KW-1185">Reference proteome</keyword>
<reference evidence="6 7" key="1">
    <citation type="submission" date="2020-08" db="EMBL/GenBank/DDBJ databases">
        <title>Genomic Encyclopedia of Type Strains, Phase III (KMG-III): the genomes of soil and plant-associated and newly described type strains.</title>
        <authorList>
            <person name="Whitman W."/>
        </authorList>
    </citation>
    <scope>NUCLEOTIDE SEQUENCE [LARGE SCALE GENOMIC DNA]</scope>
    <source>
        <strain evidence="6 7">CECT 8960</strain>
    </source>
</reference>
<dbReference type="SUPFAM" id="SSF46955">
    <property type="entry name" value="Putative DNA-binding domain"/>
    <property type="match status" value="1"/>
</dbReference>
<dbReference type="RefSeq" id="WP_184809620.1">
    <property type="nucleotide sequence ID" value="NZ_JACHJQ010000002.1"/>
</dbReference>
<dbReference type="AlphaFoldDB" id="A0A7W7Q1N4"/>
<dbReference type="EMBL" id="JACHJQ010000002">
    <property type="protein sequence ID" value="MBB4905372.1"/>
    <property type="molecule type" value="Genomic_DNA"/>
</dbReference>
<dbReference type="InterPro" id="IPR009061">
    <property type="entry name" value="DNA-bd_dom_put_sf"/>
</dbReference>
<evidence type="ECO:0000256" key="2">
    <source>
        <dbReference type="ARBA" id="ARBA00023015"/>
    </source>
</evidence>
<dbReference type="PROSITE" id="PS00552">
    <property type="entry name" value="HTH_MERR_1"/>
    <property type="match status" value="1"/>
</dbReference>
<dbReference type="GO" id="GO:0003677">
    <property type="term" value="F:DNA binding"/>
    <property type="evidence" value="ECO:0007669"/>
    <property type="project" value="UniProtKB-KW"/>
</dbReference>
<sequence length="235" mass="25316">MWRIGQLAGMAGVSDRTLRHYDKIGLLRPAAVDPATGYRWYGVAELTRLARIRGLQRLGLPLRRIADLVDAPDTQVRQALADTVVHLRQDIAAMTAAVAAAEDHLATATSILPQQTRAGARRLRVDYLRVADPAELGARCSAGATLLTWLDAPPSGDFVAALATGYGAESLTLPARDVVRAVVPPAGDVVRAGHDLFDWLRRHELAITGPTLEERLTDGDGVSATVLEIPVARRR</sequence>
<dbReference type="Pfam" id="PF13411">
    <property type="entry name" value="MerR_1"/>
    <property type="match status" value="1"/>
</dbReference>
<dbReference type="PANTHER" id="PTHR30204">
    <property type="entry name" value="REDOX-CYCLING DRUG-SENSING TRANSCRIPTIONAL ACTIVATOR SOXR"/>
    <property type="match status" value="1"/>
</dbReference>
<organism evidence="6 7">
    <name type="scientific">Actinophytocola algeriensis</name>
    <dbReference type="NCBI Taxonomy" id="1768010"/>
    <lineage>
        <taxon>Bacteria</taxon>
        <taxon>Bacillati</taxon>
        <taxon>Actinomycetota</taxon>
        <taxon>Actinomycetes</taxon>
        <taxon>Pseudonocardiales</taxon>
        <taxon>Pseudonocardiaceae</taxon>
    </lineage>
</organism>
<proteinExistence type="predicted"/>
<evidence type="ECO:0000256" key="4">
    <source>
        <dbReference type="ARBA" id="ARBA00023163"/>
    </source>
</evidence>
<keyword evidence="4" id="KW-0804">Transcription</keyword>
<dbReference type="Proteomes" id="UP000520767">
    <property type="component" value="Unassembled WGS sequence"/>
</dbReference>
<keyword evidence="1" id="KW-0678">Repressor</keyword>
<evidence type="ECO:0000313" key="6">
    <source>
        <dbReference type="EMBL" id="MBB4905372.1"/>
    </source>
</evidence>
<protein>
    <submittedName>
        <fullName evidence="6">DNA-binding transcriptional MerR regulator</fullName>
    </submittedName>
</protein>
<accession>A0A7W7Q1N4</accession>
<keyword evidence="2" id="KW-0805">Transcription regulation</keyword>
<dbReference type="PROSITE" id="PS50937">
    <property type="entry name" value="HTH_MERR_2"/>
    <property type="match status" value="1"/>
</dbReference>
<feature type="domain" description="HTH merR-type" evidence="5">
    <location>
        <begin position="1"/>
        <end position="71"/>
    </location>
</feature>
<dbReference type="PANTHER" id="PTHR30204:SF69">
    <property type="entry name" value="MERR-FAMILY TRANSCRIPTIONAL REGULATOR"/>
    <property type="match status" value="1"/>
</dbReference>
<dbReference type="Gene3D" id="1.10.1660.10">
    <property type="match status" value="1"/>
</dbReference>
<evidence type="ECO:0000256" key="3">
    <source>
        <dbReference type="ARBA" id="ARBA00023125"/>
    </source>
</evidence>
<dbReference type="GO" id="GO:0003700">
    <property type="term" value="F:DNA-binding transcription factor activity"/>
    <property type="evidence" value="ECO:0007669"/>
    <property type="project" value="InterPro"/>
</dbReference>
<evidence type="ECO:0000256" key="1">
    <source>
        <dbReference type="ARBA" id="ARBA00022491"/>
    </source>
</evidence>
<gene>
    <name evidence="6" type="ORF">FHR82_001589</name>
</gene>